<protein>
    <submittedName>
        <fullName evidence="1">Uncharacterized protein</fullName>
    </submittedName>
</protein>
<dbReference type="EMBL" id="KI674113">
    <property type="protein sequence ID" value="ETL35082.1"/>
    <property type="molecule type" value="Genomic_DNA"/>
</dbReference>
<dbReference type="Proteomes" id="UP000053864">
    <property type="component" value="Unassembled WGS sequence"/>
</dbReference>
<gene>
    <name evidence="1" type="ORF">L916_12750</name>
</gene>
<organism evidence="1">
    <name type="scientific">Phytophthora nicotianae</name>
    <name type="common">Potato buckeye rot agent</name>
    <name type="synonym">Phytophthora parasitica</name>
    <dbReference type="NCBI Taxonomy" id="4792"/>
    <lineage>
        <taxon>Eukaryota</taxon>
        <taxon>Sar</taxon>
        <taxon>Stramenopiles</taxon>
        <taxon>Oomycota</taxon>
        <taxon>Peronosporomycetes</taxon>
        <taxon>Peronosporales</taxon>
        <taxon>Peronosporaceae</taxon>
        <taxon>Phytophthora</taxon>
    </lineage>
</organism>
<name>W2INI7_PHYNI</name>
<accession>W2INI7</accession>
<proteinExistence type="predicted"/>
<dbReference type="AlphaFoldDB" id="W2INI7"/>
<evidence type="ECO:0000313" key="1">
    <source>
        <dbReference type="EMBL" id="ETL35082.1"/>
    </source>
</evidence>
<sequence length="35" mass="4025">MQTPFKSCASVPQRLKVLYNLSFKFFIDLGADMEV</sequence>
<reference evidence="1" key="1">
    <citation type="submission" date="2013-11" db="EMBL/GenBank/DDBJ databases">
        <title>The Genome Sequence of Phytophthora parasitica CJ05E6.</title>
        <authorList>
            <consortium name="The Broad Institute Genomics Platform"/>
            <person name="Russ C."/>
            <person name="Tyler B."/>
            <person name="Panabieres F."/>
            <person name="Shan W."/>
            <person name="Tripathy S."/>
            <person name="Grunwald N."/>
            <person name="Machado M."/>
            <person name="Johnson C.S."/>
            <person name="Arredondo F."/>
            <person name="Hong C."/>
            <person name="Coffey M."/>
            <person name="Young S.K."/>
            <person name="Zeng Q."/>
            <person name="Gargeya S."/>
            <person name="Fitzgerald M."/>
            <person name="Abouelleil A."/>
            <person name="Alvarado L."/>
            <person name="Chapman S.B."/>
            <person name="Gainer-Dewar J."/>
            <person name="Goldberg J."/>
            <person name="Griggs A."/>
            <person name="Gujja S."/>
            <person name="Hansen M."/>
            <person name="Howarth C."/>
            <person name="Imamovic A."/>
            <person name="Ireland A."/>
            <person name="Larimer J."/>
            <person name="McCowan C."/>
            <person name="Murphy C."/>
            <person name="Pearson M."/>
            <person name="Poon T.W."/>
            <person name="Priest M."/>
            <person name="Roberts A."/>
            <person name="Saif S."/>
            <person name="Shea T."/>
            <person name="Sykes S."/>
            <person name="Wortman J."/>
            <person name="Nusbaum C."/>
            <person name="Birren B."/>
        </authorList>
    </citation>
    <scope>NUCLEOTIDE SEQUENCE [LARGE SCALE GENOMIC DNA]</scope>
    <source>
        <strain evidence="1">CJ05E6</strain>
    </source>
</reference>